<reference evidence="4 5" key="1">
    <citation type="submission" date="2018-08" db="EMBL/GenBank/DDBJ databases">
        <authorList>
            <person name="Laetsch R D."/>
            <person name="Stevens L."/>
            <person name="Kumar S."/>
            <person name="Blaxter L. M."/>
        </authorList>
    </citation>
    <scope>NUCLEOTIDE SEQUENCE [LARGE SCALE GENOMIC DNA]</scope>
</reference>
<comment type="cofactor">
    <cofactor evidence="1">
        <name>Mg(2+)</name>
        <dbReference type="ChEBI" id="CHEBI:18420"/>
    </cofactor>
</comment>
<dbReference type="EC" id="5.6.2.3" evidence="1"/>
<dbReference type="PANTHER" id="PTHR10492:SF95">
    <property type="entry name" value="HELITRON HELICASE-LIKE DOMAIN-CONTAINING PROTEIN"/>
    <property type="match status" value="1"/>
</dbReference>
<keyword evidence="1" id="KW-0547">Nucleotide-binding</keyword>
<dbReference type="GO" id="GO:0005524">
    <property type="term" value="F:ATP binding"/>
    <property type="evidence" value="ECO:0007669"/>
    <property type="project" value="UniProtKB-KW"/>
</dbReference>
<keyword evidence="1" id="KW-0378">Hydrolase</keyword>
<gene>
    <name evidence="4" type="ORF">NOO_LOCUS13005</name>
</gene>
<comment type="similarity">
    <text evidence="1">Belongs to the helicase family.</text>
</comment>
<comment type="catalytic activity">
    <reaction evidence="1">
        <text>ATP + H2O = ADP + phosphate + H(+)</text>
        <dbReference type="Rhea" id="RHEA:13065"/>
        <dbReference type="ChEBI" id="CHEBI:15377"/>
        <dbReference type="ChEBI" id="CHEBI:15378"/>
        <dbReference type="ChEBI" id="CHEBI:30616"/>
        <dbReference type="ChEBI" id="CHEBI:43474"/>
        <dbReference type="ChEBI" id="CHEBI:456216"/>
        <dbReference type="EC" id="5.6.2.3"/>
    </reaction>
</comment>
<dbReference type="InterPro" id="IPR010285">
    <property type="entry name" value="DNA_helicase_pif1-like_DEAD"/>
</dbReference>
<evidence type="ECO:0000313" key="4">
    <source>
        <dbReference type="EMBL" id="VDN00438.1"/>
    </source>
</evidence>
<dbReference type="OrthoDB" id="9997116at2759"/>
<name>A0A3P7KSM3_ONCOC</name>
<dbReference type="GO" id="GO:0016887">
    <property type="term" value="F:ATP hydrolysis activity"/>
    <property type="evidence" value="ECO:0007669"/>
    <property type="project" value="RHEA"/>
</dbReference>
<dbReference type="GO" id="GO:0000723">
    <property type="term" value="P:telomere maintenance"/>
    <property type="evidence" value="ECO:0007669"/>
    <property type="project" value="InterPro"/>
</dbReference>
<organism evidence="4 5">
    <name type="scientific">Onchocerca ochengi</name>
    <name type="common">Filarial nematode worm</name>
    <dbReference type="NCBI Taxonomy" id="42157"/>
    <lineage>
        <taxon>Eukaryota</taxon>
        <taxon>Metazoa</taxon>
        <taxon>Ecdysozoa</taxon>
        <taxon>Nematoda</taxon>
        <taxon>Chromadorea</taxon>
        <taxon>Rhabditida</taxon>
        <taxon>Spirurina</taxon>
        <taxon>Spiruromorpha</taxon>
        <taxon>Filarioidea</taxon>
        <taxon>Onchocercidae</taxon>
        <taxon>Onchocerca</taxon>
    </lineage>
</organism>
<feature type="non-terminal residue" evidence="4">
    <location>
        <position position="1"/>
    </location>
</feature>
<keyword evidence="1" id="KW-0233">DNA recombination</keyword>
<keyword evidence="1" id="KW-0227">DNA damage</keyword>
<evidence type="ECO:0000259" key="3">
    <source>
        <dbReference type="Pfam" id="PF21530"/>
    </source>
</evidence>
<accession>A0A3P7KSM3</accession>
<dbReference type="Proteomes" id="UP000271087">
    <property type="component" value="Unassembled WGS sequence"/>
</dbReference>
<keyword evidence="1" id="KW-0347">Helicase</keyword>
<feature type="domain" description="DNA helicase Pif1-like 2B" evidence="3">
    <location>
        <begin position="149"/>
        <end position="194"/>
    </location>
</feature>
<protein>
    <recommendedName>
        <fullName evidence="1">ATP-dependent DNA helicase</fullName>
        <ecNumber evidence="1">5.6.2.3</ecNumber>
    </recommendedName>
</protein>
<feature type="domain" description="DNA helicase Pif1-like DEAD-box helicase" evidence="2">
    <location>
        <begin position="1"/>
        <end position="119"/>
    </location>
</feature>
<dbReference type="GO" id="GO:0043139">
    <property type="term" value="F:5'-3' DNA helicase activity"/>
    <property type="evidence" value="ECO:0007669"/>
    <property type="project" value="UniProtKB-EC"/>
</dbReference>
<dbReference type="Pfam" id="PF21530">
    <property type="entry name" value="Pif1_2B_dom"/>
    <property type="match status" value="1"/>
</dbReference>
<dbReference type="InterPro" id="IPR049163">
    <property type="entry name" value="Pif1-like_2B_dom"/>
</dbReference>
<evidence type="ECO:0000259" key="2">
    <source>
        <dbReference type="Pfam" id="PF05970"/>
    </source>
</evidence>
<keyword evidence="5" id="KW-1185">Reference proteome</keyword>
<dbReference type="AlphaFoldDB" id="A0A3P7KSM3"/>
<keyword evidence="1" id="KW-0067">ATP-binding</keyword>
<dbReference type="EMBL" id="UYRW01012969">
    <property type="protein sequence ID" value="VDN00438.1"/>
    <property type="molecule type" value="Genomic_DNA"/>
</dbReference>
<evidence type="ECO:0000313" key="5">
    <source>
        <dbReference type="Proteomes" id="UP000271087"/>
    </source>
</evidence>
<sequence>GGRTAHSALKLPLNIQLIENPTCNNSKTSGMGKVLLKCKLIVWDECTMACKKSIEALHRSLQDLRGNIKPERIDIVCGRFQTNITCNTSIDTSGRKKCLPDYFTFCRQVKTLKLTANMDIQLQNDRLAGIFSSFDTVVEGDEAVDYPTEFLNSLNLPGMPLHVLQLKIGMPIIMLRNINQPKPYNGTRLAVKKLMTNVVQATILTGSFKGEDVLTPRIPMIPTDMPFQFKGLQFPIR</sequence>
<evidence type="ECO:0000256" key="1">
    <source>
        <dbReference type="RuleBase" id="RU363044"/>
    </source>
</evidence>
<proteinExistence type="inferred from homology"/>
<dbReference type="Pfam" id="PF05970">
    <property type="entry name" value="PIF1"/>
    <property type="match status" value="1"/>
</dbReference>
<dbReference type="PANTHER" id="PTHR10492">
    <property type="match status" value="1"/>
</dbReference>
<keyword evidence="1" id="KW-0234">DNA repair</keyword>
<dbReference type="GO" id="GO:0006281">
    <property type="term" value="P:DNA repair"/>
    <property type="evidence" value="ECO:0007669"/>
    <property type="project" value="UniProtKB-KW"/>
</dbReference>
<dbReference type="GO" id="GO:0006310">
    <property type="term" value="P:DNA recombination"/>
    <property type="evidence" value="ECO:0007669"/>
    <property type="project" value="UniProtKB-KW"/>
</dbReference>